<keyword evidence="2" id="KW-1133">Transmembrane helix</keyword>
<name>A0A1I1P117_9ACTN</name>
<sequence length="199" mass="21732">MTDQRRSTGRGGTRGPSGRTGPGRTPAARRAAEARAAAAAAADRLTRIDPRANPKLTGRAAVLVLVVAVLVVSFASSLKAYLQQRDHIDELRAQIAQRTQRIDELQTEKERWKDPAFVEKEARERFGYVMPGETAYVALDANGNLIKPKAELTSPDAVGDKKPKAWWEDAWASVQLAGDPPALDQREPARKINGLKDAQ</sequence>
<evidence type="ECO:0000313" key="4">
    <source>
        <dbReference type="Proteomes" id="UP000198832"/>
    </source>
</evidence>
<protein>
    <submittedName>
        <fullName evidence="3">Cell division protein FtsB</fullName>
    </submittedName>
</protein>
<reference evidence="3 4" key="1">
    <citation type="submission" date="2016-10" db="EMBL/GenBank/DDBJ databases">
        <authorList>
            <person name="de Groot N.N."/>
        </authorList>
    </citation>
    <scope>NUCLEOTIDE SEQUENCE [LARGE SCALE GENOMIC DNA]</scope>
    <source>
        <strain evidence="3 4">CGMCC 1.7056</strain>
    </source>
</reference>
<keyword evidence="4" id="KW-1185">Reference proteome</keyword>
<keyword evidence="3" id="KW-0132">Cell division</keyword>
<dbReference type="AlphaFoldDB" id="A0A1I1P117"/>
<dbReference type="EMBL" id="FOLB01000024">
    <property type="protein sequence ID" value="SFD03356.1"/>
    <property type="molecule type" value="Genomic_DNA"/>
</dbReference>
<evidence type="ECO:0000313" key="3">
    <source>
        <dbReference type="EMBL" id="SFD03356.1"/>
    </source>
</evidence>
<keyword evidence="2" id="KW-0812">Transmembrane</keyword>
<keyword evidence="2" id="KW-0472">Membrane</keyword>
<dbReference type="InterPro" id="IPR007060">
    <property type="entry name" value="FtsL/DivIC"/>
</dbReference>
<accession>A0A1I1P117</accession>
<evidence type="ECO:0000256" key="1">
    <source>
        <dbReference type="SAM" id="MobiDB-lite"/>
    </source>
</evidence>
<dbReference type="OrthoDB" id="5187715at2"/>
<feature type="compositionally biased region" description="Low complexity" evidence="1">
    <location>
        <begin position="22"/>
        <end position="36"/>
    </location>
</feature>
<organism evidence="3 4">
    <name type="scientific">Nocardioides terrae</name>
    <dbReference type="NCBI Taxonomy" id="574651"/>
    <lineage>
        <taxon>Bacteria</taxon>
        <taxon>Bacillati</taxon>
        <taxon>Actinomycetota</taxon>
        <taxon>Actinomycetes</taxon>
        <taxon>Propionibacteriales</taxon>
        <taxon>Nocardioidaceae</taxon>
        <taxon>Nocardioides</taxon>
    </lineage>
</organism>
<dbReference type="Pfam" id="PF04977">
    <property type="entry name" value="DivIC"/>
    <property type="match status" value="1"/>
</dbReference>
<feature type="compositionally biased region" description="Gly residues" evidence="1">
    <location>
        <begin position="9"/>
        <end position="21"/>
    </location>
</feature>
<feature type="region of interest" description="Disordered" evidence="1">
    <location>
        <begin position="1"/>
        <end position="36"/>
    </location>
</feature>
<feature type="transmembrane region" description="Helical" evidence="2">
    <location>
        <begin position="60"/>
        <end position="82"/>
    </location>
</feature>
<feature type="region of interest" description="Disordered" evidence="1">
    <location>
        <begin position="177"/>
        <end position="199"/>
    </location>
</feature>
<dbReference type="RefSeq" id="WP_091126681.1">
    <property type="nucleotide sequence ID" value="NZ_FOLB01000024.1"/>
</dbReference>
<dbReference type="STRING" id="574651.SAMN04487968_12411"/>
<evidence type="ECO:0000256" key="2">
    <source>
        <dbReference type="SAM" id="Phobius"/>
    </source>
</evidence>
<dbReference type="GO" id="GO:0051301">
    <property type="term" value="P:cell division"/>
    <property type="evidence" value="ECO:0007669"/>
    <property type="project" value="UniProtKB-KW"/>
</dbReference>
<gene>
    <name evidence="3" type="ORF">SAMN04487968_12411</name>
</gene>
<keyword evidence="3" id="KW-0131">Cell cycle</keyword>
<dbReference type="Proteomes" id="UP000198832">
    <property type="component" value="Unassembled WGS sequence"/>
</dbReference>
<proteinExistence type="predicted"/>